<organism evidence="10">
    <name type="scientific">Locusta migratoria</name>
    <name type="common">Migratory locust</name>
    <dbReference type="NCBI Taxonomy" id="7004"/>
    <lineage>
        <taxon>Eukaryota</taxon>
        <taxon>Metazoa</taxon>
        <taxon>Ecdysozoa</taxon>
        <taxon>Arthropoda</taxon>
        <taxon>Hexapoda</taxon>
        <taxon>Insecta</taxon>
        <taxon>Pterygota</taxon>
        <taxon>Neoptera</taxon>
        <taxon>Polyneoptera</taxon>
        <taxon>Orthoptera</taxon>
        <taxon>Caelifera</taxon>
        <taxon>Acrididea</taxon>
        <taxon>Acridomorpha</taxon>
        <taxon>Acridoidea</taxon>
        <taxon>Acrididae</taxon>
        <taxon>Oedipodinae</taxon>
        <taxon>Locusta</taxon>
    </lineage>
</organism>
<feature type="transmembrane region" description="Helical" evidence="9">
    <location>
        <begin position="158"/>
        <end position="181"/>
    </location>
</feature>
<evidence type="ECO:0000256" key="3">
    <source>
        <dbReference type="ARBA" id="ARBA00022692"/>
    </source>
</evidence>
<evidence type="ECO:0000256" key="9">
    <source>
        <dbReference type="SAM" id="Phobius"/>
    </source>
</evidence>
<reference evidence="10" key="2">
    <citation type="submission" date="2015-02" db="EMBL/GenBank/DDBJ databases">
        <authorList>
            <person name="Torres C."/>
        </authorList>
    </citation>
    <scope>NUCLEOTIDE SEQUENCE</scope>
</reference>
<dbReference type="EMBL" id="KP843337">
    <property type="protein sequence ID" value="ALD51473.1"/>
    <property type="molecule type" value="mRNA"/>
</dbReference>
<evidence type="ECO:0000256" key="1">
    <source>
        <dbReference type="ARBA" id="ARBA00004141"/>
    </source>
</evidence>
<dbReference type="Pfam" id="PF02949">
    <property type="entry name" value="7tm_6"/>
    <property type="match status" value="1"/>
</dbReference>
<name>A0A0M5KFK2_LOCMI</name>
<keyword evidence="7 10" id="KW-0675">Receptor</keyword>
<proteinExistence type="evidence at transcript level"/>
<feature type="non-terminal residue" evidence="10">
    <location>
        <position position="398"/>
    </location>
</feature>
<dbReference type="PANTHER" id="PTHR21137">
    <property type="entry name" value="ODORANT RECEPTOR"/>
    <property type="match status" value="1"/>
</dbReference>
<dbReference type="InterPro" id="IPR004117">
    <property type="entry name" value="7tm6_olfct_rcpt"/>
</dbReference>
<keyword evidence="8" id="KW-0807">Transducer</keyword>
<feature type="transmembrane region" description="Helical" evidence="9">
    <location>
        <begin position="95"/>
        <end position="116"/>
    </location>
</feature>
<sequence length="398" mass="44590">MEHPYLAAVTPCRVMKESGGGQRAGADDTASLTWRQTAGSVLKVNVRGLALFGSWPLPESWLYHAFFAVVFASNLGNMAEAAVGLWLGRGGLEEITLVLPNTLTTAAGVCKMVFFYRDRGRYYRLVRRTDLLAGSQLAASGRHGADAVRQADRQSLQLTYTVFAFISLQIIVWFPMPLYAYRDQRKLPFVQLPWNEDKDIPVYELSYALQCFSSFTIIFITLGMDCLFAVIMIHVAAQFEILIVRIRNLRLDLQTTGVTQSKASLGQLSRNDVSSINVQTDYKEVSHHQQQINEAHDKLYSELCHCVESHQEIIRFVRHLETMMSPIAMTQFVFSVLVACVALYQATYSDDLSAVFRCAGFLPVPGAQVYLYCWAAHHVMEQSEAVSAAAYACPWIEA</sequence>
<evidence type="ECO:0000313" key="10">
    <source>
        <dbReference type="EMBL" id="ALD51473.1"/>
    </source>
</evidence>
<comment type="subcellular location">
    <subcellularLocation>
        <location evidence="1">Membrane</location>
        <topology evidence="1">Multi-pass membrane protein</topology>
    </subcellularLocation>
</comment>
<dbReference type="AlphaFoldDB" id="A0A0M5KFK2"/>
<dbReference type="GO" id="GO:0007165">
    <property type="term" value="P:signal transduction"/>
    <property type="evidence" value="ECO:0007669"/>
    <property type="project" value="UniProtKB-KW"/>
</dbReference>
<evidence type="ECO:0000256" key="7">
    <source>
        <dbReference type="ARBA" id="ARBA00023170"/>
    </source>
</evidence>
<keyword evidence="3 9" id="KW-0812">Transmembrane</keyword>
<dbReference type="PANTHER" id="PTHR21137:SF26">
    <property type="entry name" value="ODORANT RECEPTOR 10A-RELATED"/>
    <property type="match status" value="1"/>
</dbReference>
<protein>
    <submittedName>
        <fullName evidence="10">Odorant receptor 65</fullName>
    </submittedName>
</protein>
<dbReference type="GO" id="GO:0005549">
    <property type="term" value="F:odorant binding"/>
    <property type="evidence" value="ECO:0007669"/>
    <property type="project" value="InterPro"/>
</dbReference>
<accession>A0A0M5KFK2</accession>
<dbReference type="GO" id="GO:0005886">
    <property type="term" value="C:plasma membrane"/>
    <property type="evidence" value="ECO:0007669"/>
    <property type="project" value="TreeGrafter"/>
</dbReference>
<reference evidence="10" key="1">
    <citation type="journal article" date="2015" name="Cell. Mol. Life Sci.">
        <title>Identification and functional analysis of olfactory receptor family reveal unusual characteristics of the olfactory system in the migratory locust.</title>
        <authorList>
            <person name="Wang Z."/>
            <person name="Yang P."/>
            <person name="Chen D."/>
            <person name="Jiang F."/>
            <person name="Li Y."/>
            <person name="Wang X."/>
            <person name="Kang L."/>
        </authorList>
    </citation>
    <scope>NUCLEOTIDE SEQUENCE</scope>
</reference>
<keyword evidence="5 9" id="KW-1133">Transmembrane helix</keyword>
<dbReference type="GO" id="GO:0004984">
    <property type="term" value="F:olfactory receptor activity"/>
    <property type="evidence" value="ECO:0007669"/>
    <property type="project" value="InterPro"/>
</dbReference>
<keyword evidence="4" id="KW-0552">Olfaction</keyword>
<keyword evidence="2" id="KW-0716">Sensory transduction</keyword>
<evidence type="ECO:0000256" key="4">
    <source>
        <dbReference type="ARBA" id="ARBA00022725"/>
    </source>
</evidence>
<evidence type="ECO:0000256" key="5">
    <source>
        <dbReference type="ARBA" id="ARBA00022989"/>
    </source>
</evidence>
<evidence type="ECO:0000256" key="2">
    <source>
        <dbReference type="ARBA" id="ARBA00022606"/>
    </source>
</evidence>
<feature type="transmembrane region" description="Helical" evidence="9">
    <location>
        <begin position="327"/>
        <end position="348"/>
    </location>
</feature>
<keyword evidence="6 9" id="KW-0472">Membrane</keyword>
<evidence type="ECO:0000256" key="8">
    <source>
        <dbReference type="ARBA" id="ARBA00023224"/>
    </source>
</evidence>
<evidence type="ECO:0000256" key="6">
    <source>
        <dbReference type="ARBA" id="ARBA00023136"/>
    </source>
</evidence>